<proteinExistence type="predicted"/>
<accession>A0AAD3MSY4</accession>
<dbReference type="AlphaFoldDB" id="A0AAD3MSY4"/>
<gene>
    <name evidence="1" type="ORF">AKAME5_001270400</name>
</gene>
<protein>
    <submittedName>
        <fullName evidence="1">Adhesion G protein-coupled receptor L1-like isoform X1</fullName>
    </submittedName>
</protein>
<reference evidence="1" key="1">
    <citation type="submission" date="2022-08" db="EMBL/GenBank/DDBJ databases">
        <title>Genome sequencing of akame (Lates japonicus).</title>
        <authorList>
            <person name="Hashiguchi Y."/>
            <person name="Takahashi H."/>
        </authorList>
    </citation>
    <scope>NUCLEOTIDE SEQUENCE</scope>
    <source>
        <strain evidence="1">Kochi</strain>
    </source>
</reference>
<comment type="caution">
    <text evidence="1">The sequence shown here is derived from an EMBL/GenBank/DDBJ whole genome shotgun (WGS) entry which is preliminary data.</text>
</comment>
<dbReference type="EMBL" id="BRZM01000043">
    <property type="protein sequence ID" value="GLD60837.1"/>
    <property type="molecule type" value="Genomic_DNA"/>
</dbReference>
<evidence type="ECO:0000313" key="2">
    <source>
        <dbReference type="Proteomes" id="UP001279410"/>
    </source>
</evidence>
<sequence length="145" mass="15632">MATCVWRAWRDDHLELVQSNLRPSVPMPVPPGRWKPGEASLPRQTLSLTATLFRPHPAAPKRAAGLMQHEHTPQLGLGASEAAWLRHSTWTGSADATLTRRLVRTRVSELEVVGCLKMGTGRGCKAPWVAAGSGTGGKRDPQGLG</sequence>
<name>A0AAD3MSY4_LATJO</name>
<organism evidence="1 2">
    <name type="scientific">Lates japonicus</name>
    <name type="common">Japanese lates</name>
    <dbReference type="NCBI Taxonomy" id="270547"/>
    <lineage>
        <taxon>Eukaryota</taxon>
        <taxon>Metazoa</taxon>
        <taxon>Chordata</taxon>
        <taxon>Craniata</taxon>
        <taxon>Vertebrata</taxon>
        <taxon>Euteleostomi</taxon>
        <taxon>Actinopterygii</taxon>
        <taxon>Neopterygii</taxon>
        <taxon>Teleostei</taxon>
        <taxon>Neoteleostei</taxon>
        <taxon>Acanthomorphata</taxon>
        <taxon>Carangaria</taxon>
        <taxon>Carangaria incertae sedis</taxon>
        <taxon>Centropomidae</taxon>
        <taxon>Lates</taxon>
    </lineage>
</organism>
<keyword evidence="2" id="KW-1185">Reference proteome</keyword>
<evidence type="ECO:0000313" key="1">
    <source>
        <dbReference type="EMBL" id="GLD60837.1"/>
    </source>
</evidence>
<dbReference type="Proteomes" id="UP001279410">
    <property type="component" value="Unassembled WGS sequence"/>
</dbReference>
<keyword evidence="1" id="KW-0675">Receptor</keyword>